<dbReference type="EMBL" id="LR797293">
    <property type="protein sequence ID" value="CAB4199802.1"/>
    <property type="molecule type" value="Genomic_DNA"/>
</dbReference>
<reference evidence="2" key="1">
    <citation type="submission" date="2020-04" db="EMBL/GenBank/DDBJ databases">
        <authorList>
            <person name="Chiriac C."/>
            <person name="Salcher M."/>
            <person name="Ghai R."/>
            <person name="Kavagutti S V."/>
        </authorList>
    </citation>
    <scope>NUCLEOTIDE SEQUENCE</scope>
</reference>
<gene>
    <name evidence="3" type="ORF">UFOVP1350_37</name>
    <name evidence="1" type="ORF">UFOVP301_44</name>
    <name evidence="2" type="ORF">UFOVP576_28</name>
</gene>
<dbReference type="EMBL" id="LR796308">
    <property type="protein sequence ID" value="CAB4135972.1"/>
    <property type="molecule type" value="Genomic_DNA"/>
</dbReference>
<organism evidence="2">
    <name type="scientific">uncultured Caudovirales phage</name>
    <dbReference type="NCBI Taxonomy" id="2100421"/>
    <lineage>
        <taxon>Viruses</taxon>
        <taxon>Duplodnaviria</taxon>
        <taxon>Heunggongvirae</taxon>
        <taxon>Uroviricota</taxon>
        <taxon>Caudoviricetes</taxon>
        <taxon>Peduoviridae</taxon>
        <taxon>Maltschvirus</taxon>
        <taxon>Maltschvirus maltsch</taxon>
    </lineage>
</organism>
<protein>
    <submittedName>
        <fullName evidence="2">Uncharacterized protein</fullName>
    </submittedName>
</protein>
<accession>A0A6J5N0F7</accession>
<evidence type="ECO:0000313" key="2">
    <source>
        <dbReference type="EMBL" id="CAB4150786.1"/>
    </source>
</evidence>
<evidence type="ECO:0000313" key="1">
    <source>
        <dbReference type="EMBL" id="CAB4135972.1"/>
    </source>
</evidence>
<sequence length="86" mass="8483">MAASQFRSVTATASYVALADIPAARVSILNGTSGTLLIEMAGDSGASKEITIPVSGSVGISVVANAKEISIKSATGTTGVSIVIDN</sequence>
<proteinExistence type="predicted"/>
<name>A0A6J5N0F7_9CAUD</name>
<evidence type="ECO:0000313" key="3">
    <source>
        <dbReference type="EMBL" id="CAB4199802.1"/>
    </source>
</evidence>
<dbReference type="EMBL" id="LR796550">
    <property type="protein sequence ID" value="CAB4150786.1"/>
    <property type="molecule type" value="Genomic_DNA"/>
</dbReference>